<dbReference type="EMBL" id="VBRW01000005">
    <property type="protein sequence ID" value="MCI8283331.1"/>
    <property type="molecule type" value="Genomic_DNA"/>
</dbReference>
<evidence type="ECO:0000256" key="1">
    <source>
        <dbReference type="ARBA" id="ARBA00023125"/>
    </source>
</evidence>
<dbReference type="PIRSF" id="PIRSF002070">
    <property type="entry name" value="SSB"/>
    <property type="match status" value="1"/>
</dbReference>
<dbReference type="InterPro" id="IPR011344">
    <property type="entry name" value="ssDNA-bd"/>
</dbReference>
<keyword evidence="1 2" id="KW-0238">DNA-binding</keyword>
<sequence length="186" mass="21272">MNKVILIGRVSSRPILLNTKSNVPFLRFSLAVSRRRYSQDATPITDFIPIVAWRQNATLLERLITVGTLIALEGSIQGNRVMNNTNAYLTNYEVNVDSFQPLETKEQLEIRRQKLSQKISEPTFEPIYDDNQVGLEIPEHDQELPDESQNSDFPSFLADKNKNNSQDDEDPFADWDLSDIEPDSDD</sequence>
<dbReference type="Proteomes" id="UP001203104">
    <property type="component" value="Unassembled WGS sequence"/>
</dbReference>
<dbReference type="InterPro" id="IPR000424">
    <property type="entry name" value="Primosome_PriB/ssb"/>
</dbReference>
<organism evidence="5 6">
    <name type="scientific">Mesomycoplasma hyopneumoniae</name>
    <name type="common">Mycoplasma hyopneumoniae</name>
    <dbReference type="NCBI Taxonomy" id="2099"/>
    <lineage>
        <taxon>Bacteria</taxon>
        <taxon>Bacillati</taxon>
        <taxon>Mycoplasmatota</taxon>
        <taxon>Mycoplasmoidales</taxon>
        <taxon>Metamycoplasmataceae</taxon>
        <taxon>Mesomycoplasma</taxon>
    </lineage>
</organism>
<accession>A0ABD4SWI2</accession>
<dbReference type="GO" id="GO:0003677">
    <property type="term" value="F:DNA binding"/>
    <property type="evidence" value="ECO:0007669"/>
    <property type="project" value="UniProtKB-UniRule"/>
</dbReference>
<gene>
    <name evidence="5" type="ORF">FEF30_01930</name>
</gene>
<dbReference type="InterPro" id="IPR012340">
    <property type="entry name" value="NA-bd_OB-fold"/>
</dbReference>
<dbReference type="CDD" id="cd04496">
    <property type="entry name" value="SSB_OBF"/>
    <property type="match status" value="1"/>
</dbReference>
<dbReference type="Pfam" id="PF00436">
    <property type="entry name" value="SSB"/>
    <property type="match status" value="1"/>
</dbReference>
<evidence type="ECO:0000313" key="6">
    <source>
        <dbReference type="Proteomes" id="UP001203104"/>
    </source>
</evidence>
<dbReference type="AlphaFoldDB" id="A0ABD4SWI2"/>
<feature type="region of interest" description="Disordered" evidence="4">
    <location>
        <begin position="121"/>
        <end position="186"/>
    </location>
</feature>
<feature type="compositionally biased region" description="Acidic residues" evidence="4">
    <location>
        <begin position="166"/>
        <end position="186"/>
    </location>
</feature>
<dbReference type="Gene3D" id="2.40.50.140">
    <property type="entry name" value="Nucleic acid-binding proteins"/>
    <property type="match status" value="1"/>
</dbReference>
<reference evidence="5 6" key="1">
    <citation type="submission" date="2019-05" db="EMBL/GenBank/DDBJ databases">
        <title>Genome sequencing and assembly of Mycoplasma hyopneumoniae strains UFV01 and UFV02.</title>
        <authorList>
            <person name="De Souza L.F."/>
            <person name="Gonzaga N.F."/>
            <person name="Santos M.R."/>
            <person name="Deeney A.S."/>
            <person name="Vidigal P.M.P."/>
            <person name="Moreira M.A.S."/>
            <person name="Fietto J.R.L."/>
            <person name="Bressan G.C."/>
            <person name="Rycroft A.N."/>
            <person name="Silva Junior A."/>
        </authorList>
    </citation>
    <scope>NUCLEOTIDE SEQUENCE [LARGE SCALE GENOMIC DNA]</scope>
    <source>
        <strain evidence="5 6">UFV01</strain>
    </source>
</reference>
<dbReference type="NCBIfam" id="TIGR00621">
    <property type="entry name" value="ssb"/>
    <property type="match status" value="1"/>
</dbReference>
<evidence type="ECO:0000256" key="4">
    <source>
        <dbReference type="SAM" id="MobiDB-lite"/>
    </source>
</evidence>
<dbReference type="PROSITE" id="PS50935">
    <property type="entry name" value="SSB"/>
    <property type="match status" value="1"/>
</dbReference>
<dbReference type="RefSeq" id="WP_011290137.1">
    <property type="nucleotide sequence ID" value="NZ_CP034597.1"/>
</dbReference>
<comment type="caution">
    <text evidence="5">The sequence shown here is derived from an EMBL/GenBank/DDBJ whole genome shotgun (WGS) entry which is preliminary data.</text>
</comment>
<dbReference type="SUPFAM" id="SSF50249">
    <property type="entry name" value="Nucleic acid-binding proteins"/>
    <property type="match status" value="1"/>
</dbReference>
<protein>
    <recommendedName>
        <fullName evidence="2 3">Single-stranded DNA-binding protein</fullName>
    </recommendedName>
</protein>
<name>A0ABD4SWI2_MESHO</name>
<evidence type="ECO:0000256" key="2">
    <source>
        <dbReference type="PIRNR" id="PIRNR002070"/>
    </source>
</evidence>
<proteinExistence type="predicted"/>
<evidence type="ECO:0000313" key="5">
    <source>
        <dbReference type="EMBL" id="MCI8283331.1"/>
    </source>
</evidence>
<evidence type="ECO:0000256" key="3">
    <source>
        <dbReference type="RuleBase" id="RU000524"/>
    </source>
</evidence>